<accession>A0ABV5IX94</accession>
<reference evidence="6 7" key="1">
    <citation type="submission" date="2024-09" db="EMBL/GenBank/DDBJ databases">
        <authorList>
            <person name="Sun Q."/>
            <person name="Mori K."/>
        </authorList>
    </citation>
    <scope>NUCLEOTIDE SEQUENCE [LARGE SCALE GENOMIC DNA]</scope>
    <source>
        <strain evidence="6 7">CCM 3426</strain>
    </source>
</reference>
<dbReference type="Proteomes" id="UP001589647">
    <property type="component" value="Unassembled WGS sequence"/>
</dbReference>
<dbReference type="CDD" id="cd06530">
    <property type="entry name" value="S26_SPase_I"/>
    <property type="match status" value="1"/>
</dbReference>
<dbReference type="InterPro" id="IPR000223">
    <property type="entry name" value="Pept_S26A_signal_pept_1"/>
</dbReference>
<feature type="domain" description="Peptidase S26" evidence="5">
    <location>
        <begin position="25"/>
        <end position="88"/>
    </location>
</feature>
<evidence type="ECO:0000313" key="7">
    <source>
        <dbReference type="Proteomes" id="UP001589647"/>
    </source>
</evidence>
<organism evidence="6 7">
    <name type="scientific">Nonomuraea spiralis</name>
    <dbReference type="NCBI Taxonomy" id="46182"/>
    <lineage>
        <taxon>Bacteria</taxon>
        <taxon>Bacillati</taxon>
        <taxon>Actinomycetota</taxon>
        <taxon>Actinomycetes</taxon>
        <taxon>Streptosporangiales</taxon>
        <taxon>Streptosporangiaceae</taxon>
        <taxon>Nonomuraea</taxon>
    </lineage>
</organism>
<evidence type="ECO:0000256" key="2">
    <source>
        <dbReference type="ARBA" id="ARBA00022801"/>
    </source>
</evidence>
<keyword evidence="2" id="KW-0378">Hydrolase</keyword>
<dbReference type="EMBL" id="JBHMEI010000095">
    <property type="protein sequence ID" value="MFB9209176.1"/>
    <property type="molecule type" value="Genomic_DNA"/>
</dbReference>
<dbReference type="Pfam" id="PF10502">
    <property type="entry name" value="Peptidase_S26"/>
    <property type="match status" value="2"/>
</dbReference>
<keyword evidence="7" id="KW-1185">Reference proteome</keyword>
<dbReference type="SUPFAM" id="SSF51306">
    <property type="entry name" value="LexA/Signal peptidase"/>
    <property type="match status" value="1"/>
</dbReference>
<dbReference type="InterPro" id="IPR019533">
    <property type="entry name" value="Peptidase_S26"/>
</dbReference>
<dbReference type="Gene3D" id="2.10.109.10">
    <property type="entry name" value="Umud Fragment, subunit A"/>
    <property type="match status" value="1"/>
</dbReference>
<comment type="similarity">
    <text evidence="4">Belongs to the peptidase S26 family. IMP1 subfamily.</text>
</comment>
<dbReference type="RefSeq" id="WP_189651885.1">
    <property type="nucleotide sequence ID" value="NZ_BMRC01000022.1"/>
</dbReference>
<name>A0ABV5IX94_9ACTN</name>
<dbReference type="InterPro" id="IPR052064">
    <property type="entry name" value="Mito_IMP1_subunit"/>
</dbReference>
<dbReference type="InterPro" id="IPR036286">
    <property type="entry name" value="LexA/Signal_pep-like_sf"/>
</dbReference>
<feature type="domain" description="Peptidase S26" evidence="5">
    <location>
        <begin position="107"/>
        <end position="143"/>
    </location>
</feature>
<sequence>MIALAAAVLAGLALVLGYVRLRRHRMIAVVSGVSMLPSYRPGDRLLARRRRPYDALQAGQVVVLRHPRPEVNTGWLVKRVVAVAGDSVPDGIRCDVVPKNQVILPGEIVPEGHTLILGDNPAHSMDSRQLGFIPLESIMATVVRRLNH</sequence>
<evidence type="ECO:0000256" key="4">
    <source>
        <dbReference type="ARBA" id="ARBA00038445"/>
    </source>
</evidence>
<gene>
    <name evidence="6" type="ORF">ACFFV7_48895</name>
</gene>
<dbReference type="PRINTS" id="PR00727">
    <property type="entry name" value="LEADERPTASE"/>
</dbReference>
<dbReference type="PANTHER" id="PTHR12383">
    <property type="entry name" value="PROTEASE FAMILY S26 MITOCHONDRIAL INNER MEMBRANE PROTEASE-RELATED"/>
    <property type="match status" value="1"/>
</dbReference>
<evidence type="ECO:0000256" key="3">
    <source>
        <dbReference type="ARBA" id="ARBA00023136"/>
    </source>
</evidence>
<proteinExistence type="inferred from homology"/>
<keyword evidence="3" id="KW-0472">Membrane</keyword>
<evidence type="ECO:0000256" key="1">
    <source>
        <dbReference type="ARBA" id="ARBA00004401"/>
    </source>
</evidence>
<comment type="caution">
    <text evidence="6">The sequence shown here is derived from an EMBL/GenBank/DDBJ whole genome shotgun (WGS) entry which is preliminary data.</text>
</comment>
<evidence type="ECO:0000259" key="5">
    <source>
        <dbReference type="Pfam" id="PF10502"/>
    </source>
</evidence>
<dbReference type="PANTHER" id="PTHR12383:SF16">
    <property type="entry name" value="MITOCHONDRIAL INNER MEMBRANE PROTEASE SUBUNIT 1"/>
    <property type="match status" value="1"/>
</dbReference>
<protein>
    <submittedName>
        <fullName evidence="6">S26 family signal peptidase</fullName>
    </submittedName>
</protein>
<evidence type="ECO:0000313" key="6">
    <source>
        <dbReference type="EMBL" id="MFB9209176.1"/>
    </source>
</evidence>
<comment type="subcellular location">
    <subcellularLocation>
        <location evidence="1">Cell membrane</location>
        <topology evidence="1">Single-pass type II membrane protein</topology>
    </subcellularLocation>
</comment>